<feature type="transmembrane region" description="Helical" evidence="6">
    <location>
        <begin position="43"/>
        <end position="66"/>
    </location>
</feature>
<dbReference type="InterPro" id="IPR000390">
    <property type="entry name" value="Small_drug/metabolite_transptr"/>
</dbReference>
<keyword evidence="5 6" id="KW-0472">Membrane</keyword>
<keyword evidence="4 6" id="KW-1133">Transmembrane helix</keyword>
<dbReference type="Gene3D" id="1.10.3730.20">
    <property type="match status" value="1"/>
</dbReference>
<evidence type="ECO:0000256" key="3">
    <source>
        <dbReference type="ARBA" id="ARBA00022692"/>
    </source>
</evidence>
<dbReference type="EMBL" id="MAMP01000021">
    <property type="protein sequence ID" value="OES44962.1"/>
    <property type="molecule type" value="Genomic_DNA"/>
</dbReference>
<sequence>MTIVHFLLVMLNTFILVCGQFLWKYGMEKQADAFSSIFSIIRLFFTPYIFTGLVMYGLATVLWLFILTKVPLSSAYPLQSLAYIIAVFGAFFIFGEAITFWKIAGVLFIMIGVSLIGVSELR</sequence>
<evidence type="ECO:0000256" key="4">
    <source>
        <dbReference type="ARBA" id="ARBA00022989"/>
    </source>
</evidence>
<evidence type="ECO:0000313" key="7">
    <source>
        <dbReference type="EMBL" id="OES44962.1"/>
    </source>
</evidence>
<feature type="transmembrane region" description="Helical" evidence="6">
    <location>
        <begin position="100"/>
        <end position="119"/>
    </location>
</feature>
<dbReference type="PANTHER" id="PTHR30561:SF9">
    <property type="entry name" value="4-AMINO-4-DEOXY-L-ARABINOSE-PHOSPHOUNDECAPRENOL FLIPPASE SUBUNIT ARNF-RELATED"/>
    <property type="match status" value="1"/>
</dbReference>
<keyword evidence="2" id="KW-1003">Cell membrane</keyword>
<comment type="subcellular location">
    <subcellularLocation>
        <location evidence="1">Cell membrane</location>
        <topology evidence="1">Multi-pass membrane protein</topology>
    </subcellularLocation>
</comment>
<evidence type="ECO:0000256" key="2">
    <source>
        <dbReference type="ARBA" id="ARBA00022475"/>
    </source>
</evidence>
<evidence type="ECO:0000313" key="8">
    <source>
        <dbReference type="Proteomes" id="UP000095658"/>
    </source>
</evidence>
<dbReference type="OrthoDB" id="513492at2"/>
<keyword evidence="8" id="KW-1185">Reference proteome</keyword>
<evidence type="ECO:0000256" key="6">
    <source>
        <dbReference type="SAM" id="Phobius"/>
    </source>
</evidence>
<dbReference type="InterPro" id="IPR037185">
    <property type="entry name" value="EmrE-like"/>
</dbReference>
<gene>
    <name evidence="7" type="ORF">BA724_06780</name>
</gene>
<keyword evidence="3 6" id="KW-0812">Transmembrane</keyword>
<accession>A0A1E7DPF5</accession>
<comment type="caution">
    <text evidence="7">The sequence shown here is derived from an EMBL/GenBank/DDBJ whole genome shotgun (WGS) entry which is preliminary data.</text>
</comment>
<protein>
    <submittedName>
        <fullName evidence="7">Uncharacterized protein</fullName>
    </submittedName>
</protein>
<name>A0A1E7DPF5_9BACI</name>
<dbReference type="STRING" id="1714016.BA724_06780"/>
<dbReference type="PANTHER" id="PTHR30561">
    <property type="entry name" value="SMR FAMILY PROTON-DEPENDENT DRUG EFFLUX TRANSPORTER SUGE"/>
    <property type="match status" value="1"/>
</dbReference>
<reference evidence="7 8" key="1">
    <citation type="submission" date="2016-06" db="EMBL/GenBank/DDBJ databases">
        <title>Domibacillus iocasae genome sequencing.</title>
        <authorList>
            <person name="Verma A."/>
            <person name="Pal Y."/>
            <person name="Ojha A.K."/>
            <person name="Krishnamurthi S."/>
        </authorList>
    </citation>
    <scope>NUCLEOTIDE SEQUENCE [LARGE SCALE GENOMIC DNA]</scope>
    <source>
        <strain evidence="7 8">DSM 29979</strain>
    </source>
</reference>
<evidence type="ECO:0000256" key="1">
    <source>
        <dbReference type="ARBA" id="ARBA00004651"/>
    </source>
</evidence>
<feature type="transmembrane region" description="Helical" evidence="6">
    <location>
        <begin position="78"/>
        <end position="95"/>
    </location>
</feature>
<dbReference type="GO" id="GO:0022857">
    <property type="term" value="F:transmembrane transporter activity"/>
    <property type="evidence" value="ECO:0007669"/>
    <property type="project" value="InterPro"/>
</dbReference>
<dbReference type="SUPFAM" id="SSF103481">
    <property type="entry name" value="Multidrug resistance efflux transporter EmrE"/>
    <property type="match status" value="1"/>
</dbReference>
<evidence type="ECO:0000256" key="5">
    <source>
        <dbReference type="ARBA" id="ARBA00023136"/>
    </source>
</evidence>
<dbReference type="Proteomes" id="UP000095658">
    <property type="component" value="Unassembled WGS sequence"/>
</dbReference>
<dbReference type="AlphaFoldDB" id="A0A1E7DPF5"/>
<organism evidence="7 8">
    <name type="scientific">Domibacillus iocasae</name>
    <dbReference type="NCBI Taxonomy" id="1714016"/>
    <lineage>
        <taxon>Bacteria</taxon>
        <taxon>Bacillati</taxon>
        <taxon>Bacillota</taxon>
        <taxon>Bacilli</taxon>
        <taxon>Bacillales</taxon>
        <taxon>Bacillaceae</taxon>
        <taxon>Domibacillus</taxon>
    </lineage>
</organism>
<proteinExistence type="predicted"/>
<dbReference type="GO" id="GO:0005886">
    <property type="term" value="C:plasma membrane"/>
    <property type="evidence" value="ECO:0007669"/>
    <property type="project" value="UniProtKB-SubCell"/>
</dbReference>
<dbReference type="RefSeq" id="WP_069938584.1">
    <property type="nucleotide sequence ID" value="NZ_MAMP01000021.1"/>
</dbReference>
<feature type="transmembrane region" description="Helical" evidence="6">
    <location>
        <begin position="6"/>
        <end position="23"/>
    </location>
</feature>